<evidence type="ECO:0000256" key="3">
    <source>
        <dbReference type="ARBA" id="ARBA00022989"/>
    </source>
</evidence>
<dbReference type="PANTHER" id="PTHR32322:SF2">
    <property type="entry name" value="EAMA DOMAIN-CONTAINING PROTEIN"/>
    <property type="match status" value="1"/>
</dbReference>
<sequence length="327" mass="34522">MYADGSVTHDSRRLGYVLVLSASLLWATNGLLSRLVFDSGEIEPRTLAALRVYGATILLAPAVIRARPRLSRRSWLKVAAFGVFGVSVPQWVYFEAIARIPVPIALVIVYTAPVLVTVFERFVRHRKLPKVVYLAIGVAVVGVIFAVTGGRGGAGALELLGVVLAIVTAFAYAAQIMVAAVQPPELHPLVRTGLGMMAGSIFWTFLSPFWRLPFASFGAAIDLGPRVAGSLPAGLLVAGIIVFGTVIPYTMLVSGSPRIGPGASSVTGMIEPVAASILAWVALDQRLTITQVLGVVVALAGVTVAELLRNRTPLSEHFGLLDAAIPP</sequence>
<feature type="transmembrane region" description="Helical" evidence="5">
    <location>
        <begin position="131"/>
        <end position="147"/>
    </location>
</feature>
<dbReference type="Pfam" id="PF00892">
    <property type="entry name" value="EamA"/>
    <property type="match status" value="2"/>
</dbReference>
<gene>
    <name evidence="7" type="ORF">UFOPK3376_02239</name>
</gene>
<dbReference type="InterPro" id="IPR037185">
    <property type="entry name" value="EmrE-like"/>
</dbReference>
<name>A0A6J7ERC6_9ZZZZ</name>
<feature type="transmembrane region" description="Helical" evidence="5">
    <location>
        <begin position="289"/>
        <end position="308"/>
    </location>
</feature>
<feature type="domain" description="EamA" evidence="6">
    <location>
        <begin position="160"/>
        <end position="304"/>
    </location>
</feature>
<feature type="transmembrane region" description="Helical" evidence="5">
    <location>
        <begin position="159"/>
        <end position="181"/>
    </location>
</feature>
<keyword evidence="4 5" id="KW-0472">Membrane</keyword>
<keyword evidence="3 5" id="KW-1133">Transmembrane helix</keyword>
<dbReference type="AlphaFoldDB" id="A0A6J7ERC6"/>
<feature type="domain" description="EamA" evidence="6">
    <location>
        <begin position="14"/>
        <end position="147"/>
    </location>
</feature>
<dbReference type="SUPFAM" id="SSF103481">
    <property type="entry name" value="Multidrug resistance efflux transporter EmrE"/>
    <property type="match status" value="2"/>
</dbReference>
<comment type="subcellular location">
    <subcellularLocation>
        <location evidence="1">Membrane</location>
        <topology evidence="1">Multi-pass membrane protein</topology>
    </subcellularLocation>
</comment>
<evidence type="ECO:0000256" key="1">
    <source>
        <dbReference type="ARBA" id="ARBA00004141"/>
    </source>
</evidence>
<feature type="transmembrane region" description="Helical" evidence="5">
    <location>
        <begin position="100"/>
        <end position="119"/>
    </location>
</feature>
<accession>A0A6J7ERC6</accession>
<proteinExistence type="predicted"/>
<feature type="transmembrane region" description="Helical" evidence="5">
    <location>
        <begin position="230"/>
        <end position="251"/>
    </location>
</feature>
<feature type="transmembrane region" description="Helical" evidence="5">
    <location>
        <begin position="14"/>
        <end position="36"/>
    </location>
</feature>
<feature type="transmembrane region" description="Helical" evidence="5">
    <location>
        <begin position="263"/>
        <end position="283"/>
    </location>
</feature>
<feature type="transmembrane region" description="Helical" evidence="5">
    <location>
        <begin position="76"/>
        <end position="94"/>
    </location>
</feature>
<evidence type="ECO:0000259" key="6">
    <source>
        <dbReference type="Pfam" id="PF00892"/>
    </source>
</evidence>
<evidence type="ECO:0000256" key="4">
    <source>
        <dbReference type="ARBA" id="ARBA00023136"/>
    </source>
</evidence>
<keyword evidence="2 5" id="KW-0812">Transmembrane</keyword>
<dbReference type="PANTHER" id="PTHR32322">
    <property type="entry name" value="INNER MEMBRANE TRANSPORTER"/>
    <property type="match status" value="1"/>
</dbReference>
<dbReference type="InterPro" id="IPR050638">
    <property type="entry name" value="AA-Vitamin_Transporters"/>
</dbReference>
<evidence type="ECO:0000256" key="5">
    <source>
        <dbReference type="SAM" id="Phobius"/>
    </source>
</evidence>
<evidence type="ECO:0000256" key="2">
    <source>
        <dbReference type="ARBA" id="ARBA00022692"/>
    </source>
</evidence>
<feature type="transmembrane region" description="Helical" evidence="5">
    <location>
        <begin position="193"/>
        <end position="210"/>
    </location>
</feature>
<organism evidence="7">
    <name type="scientific">freshwater metagenome</name>
    <dbReference type="NCBI Taxonomy" id="449393"/>
    <lineage>
        <taxon>unclassified sequences</taxon>
        <taxon>metagenomes</taxon>
        <taxon>ecological metagenomes</taxon>
    </lineage>
</organism>
<reference evidence="7" key="1">
    <citation type="submission" date="2020-05" db="EMBL/GenBank/DDBJ databases">
        <authorList>
            <person name="Chiriac C."/>
            <person name="Salcher M."/>
            <person name="Ghai R."/>
            <person name="Kavagutti S V."/>
        </authorList>
    </citation>
    <scope>NUCLEOTIDE SEQUENCE</scope>
</reference>
<dbReference type="GO" id="GO:0016020">
    <property type="term" value="C:membrane"/>
    <property type="evidence" value="ECO:0007669"/>
    <property type="project" value="UniProtKB-SubCell"/>
</dbReference>
<protein>
    <submittedName>
        <fullName evidence="7">Unannotated protein</fullName>
    </submittedName>
</protein>
<dbReference type="EMBL" id="CAFBLP010000066">
    <property type="protein sequence ID" value="CAB4886067.1"/>
    <property type="molecule type" value="Genomic_DNA"/>
</dbReference>
<dbReference type="InterPro" id="IPR000620">
    <property type="entry name" value="EamA_dom"/>
</dbReference>
<evidence type="ECO:0000313" key="7">
    <source>
        <dbReference type="EMBL" id="CAB4886067.1"/>
    </source>
</evidence>